<dbReference type="EMBL" id="JAYMYS010000001">
    <property type="protein sequence ID" value="KAK7410674.1"/>
    <property type="molecule type" value="Genomic_DNA"/>
</dbReference>
<feature type="region of interest" description="Disordered" evidence="1">
    <location>
        <begin position="1"/>
        <end position="72"/>
    </location>
</feature>
<dbReference type="Proteomes" id="UP001386955">
    <property type="component" value="Unassembled WGS sequence"/>
</dbReference>
<comment type="caution">
    <text evidence="2">The sequence shown here is derived from an EMBL/GenBank/DDBJ whole genome shotgun (WGS) entry which is preliminary data.</text>
</comment>
<reference evidence="2 3" key="1">
    <citation type="submission" date="2024-01" db="EMBL/GenBank/DDBJ databases">
        <title>The genomes of 5 underutilized Papilionoideae crops provide insights into root nodulation and disease resistanc.</title>
        <authorList>
            <person name="Jiang F."/>
        </authorList>
    </citation>
    <scope>NUCLEOTIDE SEQUENCE [LARGE SCALE GENOMIC DNA]</scope>
    <source>
        <strain evidence="2">DUOXIRENSHENG_FW03</strain>
        <tissue evidence="2">Leaves</tissue>
    </source>
</reference>
<dbReference type="AlphaFoldDB" id="A0AAN9SYI2"/>
<accession>A0AAN9SYI2</accession>
<feature type="compositionally biased region" description="Basic and acidic residues" evidence="1">
    <location>
        <begin position="18"/>
        <end position="27"/>
    </location>
</feature>
<proteinExistence type="predicted"/>
<gene>
    <name evidence="2" type="ORF">VNO78_01652</name>
</gene>
<sequence>MGLRGANPAVEGSVSQDTGRDSRDLGHAYRARSPGQPASRQSATREERGSRAGWAVQCASGPRGEHPTVGDWTWKRGANPAVGDGSWFTLGCDENLSNPAGERFTLGRKEEAQVPGACREKSGPTLGLRAEPDWARQQCDRGPEMGLITGGELGLVLTEVVFMEESDYRINESVSTLPYDHKTWLMEEAVATS</sequence>
<protein>
    <submittedName>
        <fullName evidence="2">Uncharacterized protein</fullName>
    </submittedName>
</protein>
<evidence type="ECO:0000256" key="1">
    <source>
        <dbReference type="SAM" id="MobiDB-lite"/>
    </source>
</evidence>
<name>A0AAN9SYI2_PSOTE</name>
<keyword evidence="3" id="KW-1185">Reference proteome</keyword>
<evidence type="ECO:0000313" key="2">
    <source>
        <dbReference type="EMBL" id="KAK7410674.1"/>
    </source>
</evidence>
<organism evidence="2 3">
    <name type="scientific">Psophocarpus tetragonolobus</name>
    <name type="common">Winged bean</name>
    <name type="synonym">Dolichos tetragonolobus</name>
    <dbReference type="NCBI Taxonomy" id="3891"/>
    <lineage>
        <taxon>Eukaryota</taxon>
        <taxon>Viridiplantae</taxon>
        <taxon>Streptophyta</taxon>
        <taxon>Embryophyta</taxon>
        <taxon>Tracheophyta</taxon>
        <taxon>Spermatophyta</taxon>
        <taxon>Magnoliopsida</taxon>
        <taxon>eudicotyledons</taxon>
        <taxon>Gunneridae</taxon>
        <taxon>Pentapetalae</taxon>
        <taxon>rosids</taxon>
        <taxon>fabids</taxon>
        <taxon>Fabales</taxon>
        <taxon>Fabaceae</taxon>
        <taxon>Papilionoideae</taxon>
        <taxon>50 kb inversion clade</taxon>
        <taxon>NPAAA clade</taxon>
        <taxon>indigoferoid/millettioid clade</taxon>
        <taxon>Phaseoleae</taxon>
        <taxon>Psophocarpus</taxon>
    </lineage>
</organism>
<evidence type="ECO:0000313" key="3">
    <source>
        <dbReference type="Proteomes" id="UP001386955"/>
    </source>
</evidence>